<comment type="caution">
    <text evidence="4">The sequence shown here is derived from an EMBL/GenBank/DDBJ whole genome shotgun (WGS) entry which is preliminary data.</text>
</comment>
<evidence type="ECO:0000313" key="5">
    <source>
        <dbReference type="Proteomes" id="UP000006427"/>
    </source>
</evidence>
<keyword evidence="2" id="KW-0472">Membrane</keyword>
<gene>
    <name evidence="4" type="ORF">Dpep_0493</name>
</gene>
<protein>
    <submittedName>
        <fullName evidence="4">Uncharacterized protein</fullName>
    </submittedName>
</protein>
<organism evidence="4 5">
    <name type="scientific">Dethiosulfovibrio peptidovorans DSM 11002</name>
    <dbReference type="NCBI Taxonomy" id="469381"/>
    <lineage>
        <taxon>Bacteria</taxon>
        <taxon>Thermotogati</taxon>
        <taxon>Synergistota</taxon>
        <taxon>Synergistia</taxon>
        <taxon>Synergistales</taxon>
        <taxon>Dethiosulfovibrionaceae</taxon>
        <taxon>Dethiosulfovibrio</taxon>
    </lineage>
</organism>
<keyword evidence="3" id="KW-0732">Signal</keyword>
<dbReference type="EMBL" id="ABTR02000001">
    <property type="protein sequence ID" value="EFC90523.1"/>
    <property type="molecule type" value="Genomic_DNA"/>
</dbReference>
<feature type="region of interest" description="Disordered" evidence="1">
    <location>
        <begin position="153"/>
        <end position="173"/>
    </location>
</feature>
<dbReference type="PaxDb" id="469381-Dpep_0493"/>
<dbReference type="Proteomes" id="UP000006427">
    <property type="component" value="Unassembled WGS sequence"/>
</dbReference>
<reference evidence="4 5" key="1">
    <citation type="journal article" date="2010" name="Stand. Genomic Sci.">
        <title>Permanent draft genome sequence of Dethiosulfovibrio peptidovorans type strain (SEBR 4207).</title>
        <authorList>
            <person name="Labutti K."/>
            <person name="Mayilraj S."/>
            <person name="Clum A."/>
            <person name="Lucas S."/>
            <person name="Glavina Del Rio T."/>
            <person name="Nolan M."/>
            <person name="Tice H."/>
            <person name="Cheng J.F."/>
            <person name="Pitluck S."/>
            <person name="Liolios K."/>
            <person name="Ivanova N."/>
            <person name="Mavromatis K."/>
            <person name="Mikhailova N."/>
            <person name="Pati A."/>
            <person name="Goodwin L."/>
            <person name="Chen A."/>
            <person name="Palaniappan K."/>
            <person name="Land M."/>
            <person name="Hauser L."/>
            <person name="Chang Y.J."/>
            <person name="Jeffries C.D."/>
            <person name="Rohde M."/>
            <person name="Spring S."/>
            <person name="Goker M."/>
            <person name="Woyke T."/>
            <person name="Bristow J."/>
            <person name="Eisen J.A."/>
            <person name="Markowitz V."/>
            <person name="Hugenholtz P."/>
            <person name="Kyrpides N.C."/>
            <person name="Klenk H.P."/>
            <person name="Lapidus A."/>
        </authorList>
    </citation>
    <scope>NUCLEOTIDE SEQUENCE [LARGE SCALE GENOMIC DNA]</scope>
    <source>
        <strain evidence="4 5">DSM 11002</strain>
    </source>
</reference>
<dbReference type="RefSeq" id="WP_005659300.1">
    <property type="nucleotide sequence ID" value="NZ_ABTR02000001.1"/>
</dbReference>
<evidence type="ECO:0000256" key="3">
    <source>
        <dbReference type="SAM" id="SignalP"/>
    </source>
</evidence>
<sequence length="197" mass="20952">MNKRSLFAVAVVAFVLTASVSWAVEPYLARGNWYFSGKGTGTVAGSSETITATITGTAVVISTGEAGDEWITNFSERSTWRLSSTNGYSNTYTLSENIPMSYHNTDNRYVFSDSGLTWDCTILDENTATMTCKGTTVIDGYRATVNIKYNASRNATPDIPDTPSPSSSGGDSGGGCSVGAFSPLLGLLLVPLVLLRR</sequence>
<feature type="signal peptide" evidence="3">
    <location>
        <begin position="1"/>
        <end position="23"/>
    </location>
</feature>
<accession>D2Z4J4</accession>
<dbReference type="STRING" id="469381.Dpep_0493"/>
<keyword evidence="2" id="KW-0812">Transmembrane</keyword>
<keyword evidence="2" id="KW-1133">Transmembrane helix</keyword>
<evidence type="ECO:0000256" key="1">
    <source>
        <dbReference type="SAM" id="MobiDB-lite"/>
    </source>
</evidence>
<evidence type="ECO:0000313" key="4">
    <source>
        <dbReference type="EMBL" id="EFC90523.1"/>
    </source>
</evidence>
<evidence type="ECO:0000256" key="2">
    <source>
        <dbReference type="SAM" id="Phobius"/>
    </source>
</evidence>
<name>D2Z4J4_9BACT</name>
<feature type="chain" id="PRO_5003040602" evidence="3">
    <location>
        <begin position="24"/>
        <end position="197"/>
    </location>
</feature>
<dbReference type="NCBIfam" id="TIGR04564">
    <property type="entry name" value="Synergist_CTERM"/>
    <property type="match status" value="1"/>
</dbReference>
<proteinExistence type="predicted"/>
<dbReference type="InterPro" id="IPR030821">
    <property type="entry name" value="Synergist_CTERM"/>
</dbReference>
<dbReference type="OrthoDB" id="9912576at2"/>
<dbReference type="AlphaFoldDB" id="D2Z4J4"/>
<feature type="transmembrane region" description="Helical" evidence="2">
    <location>
        <begin position="177"/>
        <end position="195"/>
    </location>
</feature>
<keyword evidence="5" id="KW-1185">Reference proteome</keyword>